<feature type="coiled-coil region" evidence="1">
    <location>
        <begin position="62"/>
        <end position="99"/>
    </location>
</feature>
<organism evidence="3 4">
    <name type="scientific">Butyrivibrio fibrisolvens DSM 3071</name>
    <dbReference type="NCBI Taxonomy" id="1121131"/>
    <lineage>
        <taxon>Bacteria</taxon>
        <taxon>Bacillati</taxon>
        <taxon>Bacillota</taxon>
        <taxon>Clostridia</taxon>
        <taxon>Lachnospirales</taxon>
        <taxon>Lachnospiraceae</taxon>
        <taxon>Butyrivibrio</taxon>
    </lineage>
</organism>
<keyword evidence="2" id="KW-0472">Membrane</keyword>
<dbReference type="EMBL" id="FQXK01000050">
    <property type="protein sequence ID" value="SHI95571.1"/>
    <property type="molecule type" value="Genomic_DNA"/>
</dbReference>
<gene>
    <name evidence="3" type="ORF">SAMN02745229_03891</name>
</gene>
<dbReference type="RefSeq" id="WP_073390229.1">
    <property type="nucleotide sequence ID" value="NZ_FQXK01000050.1"/>
</dbReference>
<dbReference type="AlphaFoldDB" id="A0A1M6FD24"/>
<keyword evidence="4" id="KW-1185">Reference proteome</keyword>
<dbReference type="OrthoDB" id="2002736at2"/>
<dbReference type="STRING" id="1121131.SAMN02745229_03891"/>
<evidence type="ECO:0008006" key="5">
    <source>
        <dbReference type="Google" id="ProtNLM"/>
    </source>
</evidence>
<evidence type="ECO:0000313" key="4">
    <source>
        <dbReference type="Proteomes" id="UP000184278"/>
    </source>
</evidence>
<proteinExistence type="predicted"/>
<feature type="transmembrane region" description="Helical" evidence="2">
    <location>
        <begin position="37"/>
        <end position="62"/>
    </location>
</feature>
<keyword evidence="2" id="KW-1133">Transmembrane helix</keyword>
<evidence type="ECO:0000313" key="3">
    <source>
        <dbReference type="EMBL" id="SHI95571.1"/>
    </source>
</evidence>
<reference evidence="4" key="1">
    <citation type="submission" date="2016-11" db="EMBL/GenBank/DDBJ databases">
        <authorList>
            <person name="Varghese N."/>
            <person name="Submissions S."/>
        </authorList>
    </citation>
    <scope>NUCLEOTIDE SEQUENCE [LARGE SCALE GENOMIC DNA]</scope>
    <source>
        <strain evidence="4">DSM 3071</strain>
    </source>
</reference>
<accession>A0A1M6FD24</accession>
<evidence type="ECO:0000256" key="2">
    <source>
        <dbReference type="SAM" id="Phobius"/>
    </source>
</evidence>
<protein>
    <recommendedName>
        <fullName evidence="5">5-bromo-4-chloroindolyl phosphate hydrolysis protein</fullName>
    </recommendedName>
</protein>
<dbReference type="GeneID" id="89508112"/>
<name>A0A1M6FD24_BUTFI</name>
<dbReference type="Proteomes" id="UP000184278">
    <property type="component" value="Unassembled WGS sequence"/>
</dbReference>
<sequence length="232" mass="26374">MKIKNVVKSALVFICGVAAVVGLLVYSSDMIINFGIVIYRILMIAAIVVAIAGALFTGIPVIKYVTERNKKLQEEAKKKAEEEELIRRKKEDVRGLVNQLIIDEPDFAEPGHVLLKYMNQMDEFVERNDKLFTINDMKEFEGMRDIISQAKNALYHNCRGAVNLFVALESSGEFKAEFDKVIEENEELIKNSQNFLLELARYTNEQNEDTDAVTLVQDYASAISQSLRHTYN</sequence>
<keyword evidence="2" id="KW-0812">Transmembrane</keyword>
<evidence type="ECO:0000256" key="1">
    <source>
        <dbReference type="SAM" id="Coils"/>
    </source>
</evidence>
<keyword evidence="1" id="KW-0175">Coiled coil</keyword>